<evidence type="ECO:0000256" key="1">
    <source>
        <dbReference type="ARBA" id="ARBA00022649"/>
    </source>
</evidence>
<comment type="caution">
    <text evidence="3">The sequence shown here is derived from an EMBL/GenBank/DDBJ whole genome shotgun (WGS) entry which is preliminary data.</text>
</comment>
<proteinExistence type="inferred from homology"/>
<comment type="similarity">
    <text evidence="2">Belongs to the TacA antitoxin family.</text>
</comment>
<reference evidence="3" key="2">
    <citation type="journal article" date="2022" name="Microbiol. Resour. Announc.">
        <title>Metagenome Sequencing to Explore Phylogenomics of Terrestrial Cyanobacteria.</title>
        <authorList>
            <person name="Ward R.D."/>
            <person name="Stajich J.E."/>
            <person name="Johansen J.R."/>
            <person name="Huntemann M."/>
            <person name="Clum A."/>
            <person name="Foster B."/>
            <person name="Foster B."/>
            <person name="Roux S."/>
            <person name="Palaniappan K."/>
            <person name="Varghese N."/>
            <person name="Mukherjee S."/>
            <person name="Reddy T.B.K."/>
            <person name="Daum C."/>
            <person name="Copeland A."/>
            <person name="Chen I.A."/>
            <person name="Ivanova N.N."/>
            <person name="Kyrpides N.C."/>
            <person name="Shapiro N."/>
            <person name="Eloe-Fadrosh E.A."/>
            <person name="Pietrasiak N."/>
        </authorList>
    </citation>
    <scope>NUCLEOTIDE SEQUENCE</scope>
    <source>
        <strain evidence="3">GSE-NOS-MK-12-04C</strain>
    </source>
</reference>
<evidence type="ECO:0000313" key="3">
    <source>
        <dbReference type="EMBL" id="MBW4666022.1"/>
    </source>
</evidence>
<dbReference type="EMBL" id="JAHHGZ010000001">
    <property type="protein sequence ID" value="MBW4666022.1"/>
    <property type="molecule type" value="Genomic_DNA"/>
</dbReference>
<evidence type="ECO:0000313" key="4">
    <source>
        <dbReference type="Proteomes" id="UP000729701"/>
    </source>
</evidence>
<dbReference type="GO" id="GO:0006355">
    <property type="term" value="P:regulation of DNA-templated transcription"/>
    <property type="evidence" value="ECO:0007669"/>
    <property type="project" value="InterPro"/>
</dbReference>
<gene>
    <name evidence="3" type="ORF">KME60_00910</name>
</gene>
<dbReference type="Proteomes" id="UP000729701">
    <property type="component" value="Unassembled WGS sequence"/>
</dbReference>
<protein>
    <submittedName>
        <fullName evidence="3">DUF1778 domain-containing protein</fullName>
    </submittedName>
</protein>
<dbReference type="Pfam" id="PF08681">
    <property type="entry name" value="TacA1"/>
    <property type="match status" value="1"/>
</dbReference>
<keyword evidence="1" id="KW-1277">Toxin-antitoxin system</keyword>
<evidence type="ECO:0000256" key="2">
    <source>
        <dbReference type="ARBA" id="ARBA00049988"/>
    </source>
</evidence>
<organism evidence="3 4">
    <name type="scientific">Cyanomargarita calcarea GSE-NOS-MK-12-04C</name>
    <dbReference type="NCBI Taxonomy" id="2839659"/>
    <lineage>
        <taxon>Bacteria</taxon>
        <taxon>Bacillati</taxon>
        <taxon>Cyanobacteriota</taxon>
        <taxon>Cyanophyceae</taxon>
        <taxon>Nostocales</taxon>
        <taxon>Cyanomargaritaceae</taxon>
        <taxon>Cyanomargarita</taxon>
    </lineage>
</organism>
<dbReference type="InterPro" id="IPR014795">
    <property type="entry name" value="TacA_1-like"/>
</dbReference>
<dbReference type="AlphaFoldDB" id="A0A951QJ69"/>
<accession>A0A951QJ69</accession>
<reference evidence="3" key="1">
    <citation type="submission" date="2021-05" db="EMBL/GenBank/DDBJ databases">
        <authorList>
            <person name="Pietrasiak N."/>
            <person name="Ward R."/>
            <person name="Stajich J.E."/>
            <person name="Kurbessoian T."/>
        </authorList>
    </citation>
    <scope>NUCLEOTIDE SEQUENCE</scope>
    <source>
        <strain evidence="3">GSE-NOS-MK-12-04C</strain>
    </source>
</reference>
<dbReference type="Gene3D" id="1.20.5.780">
    <property type="entry name" value="Single helix bin"/>
    <property type="match status" value="1"/>
</dbReference>
<name>A0A951QJ69_9CYAN</name>
<sequence length="92" mass="10730">MDSTFNWKPEQTLLEKLTNFARQRGQSPETIVSEAVRQYLETKLRESNIDTEEIVLSERDWDVFESALVNPPEANEALKAAIKENQEKYGKW</sequence>
<dbReference type="InterPro" id="IPR010985">
    <property type="entry name" value="Ribbon_hlx_hlx"/>
</dbReference>
<dbReference type="SUPFAM" id="SSF47598">
    <property type="entry name" value="Ribbon-helix-helix"/>
    <property type="match status" value="1"/>
</dbReference>